<accession>A0A6J4QEC9</accession>
<protein>
    <recommendedName>
        <fullName evidence="3">CsbD-like domain-containing protein</fullName>
    </recommendedName>
</protein>
<dbReference type="Pfam" id="PF05532">
    <property type="entry name" value="CsbD"/>
    <property type="match status" value="1"/>
</dbReference>
<feature type="compositionally biased region" description="Basic and acidic residues" evidence="2">
    <location>
        <begin position="30"/>
        <end position="61"/>
    </location>
</feature>
<dbReference type="EMBL" id="CADCUX010000680">
    <property type="protein sequence ID" value="CAA9439463.1"/>
    <property type="molecule type" value="Genomic_DNA"/>
</dbReference>
<evidence type="ECO:0000256" key="1">
    <source>
        <dbReference type="ARBA" id="ARBA00009129"/>
    </source>
</evidence>
<dbReference type="Gene3D" id="1.10.1470.10">
    <property type="entry name" value="YjbJ"/>
    <property type="match status" value="1"/>
</dbReference>
<feature type="region of interest" description="Disordered" evidence="2">
    <location>
        <begin position="1"/>
        <end position="61"/>
    </location>
</feature>
<feature type="domain" description="CsbD-like" evidence="3">
    <location>
        <begin position="5"/>
        <end position="54"/>
    </location>
</feature>
<name>A0A6J4QEC9_9BURK</name>
<dbReference type="SUPFAM" id="SSF69047">
    <property type="entry name" value="Hypothetical protein YjbJ"/>
    <property type="match status" value="1"/>
</dbReference>
<proteinExistence type="inferred from homology"/>
<feature type="compositionally biased region" description="Basic and acidic residues" evidence="2">
    <location>
        <begin position="1"/>
        <end position="14"/>
    </location>
</feature>
<organism evidence="4">
    <name type="scientific">uncultured Ramlibacter sp</name>
    <dbReference type="NCBI Taxonomy" id="260755"/>
    <lineage>
        <taxon>Bacteria</taxon>
        <taxon>Pseudomonadati</taxon>
        <taxon>Pseudomonadota</taxon>
        <taxon>Betaproteobacteria</taxon>
        <taxon>Burkholderiales</taxon>
        <taxon>Comamonadaceae</taxon>
        <taxon>Ramlibacter</taxon>
        <taxon>environmental samples</taxon>
    </lineage>
</organism>
<evidence type="ECO:0000259" key="3">
    <source>
        <dbReference type="Pfam" id="PF05532"/>
    </source>
</evidence>
<sequence length="61" mass="6634">MNEHQVKGKVKEAAGEAQEQLGKATGNRDQQAKGHAKEQEGKVQKKAGDVKQGIDKIVRKP</sequence>
<evidence type="ECO:0000313" key="4">
    <source>
        <dbReference type="EMBL" id="CAA9439463.1"/>
    </source>
</evidence>
<gene>
    <name evidence="4" type="ORF">AVDCRST_MAG51-3170</name>
</gene>
<dbReference type="AlphaFoldDB" id="A0A6J4QEC9"/>
<dbReference type="InterPro" id="IPR008462">
    <property type="entry name" value="CsbD"/>
</dbReference>
<comment type="similarity">
    <text evidence="1">Belongs to the UPF0337 (CsbD) family.</text>
</comment>
<reference evidence="4" key="1">
    <citation type="submission" date="2020-02" db="EMBL/GenBank/DDBJ databases">
        <authorList>
            <person name="Meier V. D."/>
        </authorList>
    </citation>
    <scope>NUCLEOTIDE SEQUENCE</scope>
    <source>
        <strain evidence="4">AVDCRST_MAG51</strain>
    </source>
</reference>
<evidence type="ECO:0000256" key="2">
    <source>
        <dbReference type="SAM" id="MobiDB-lite"/>
    </source>
</evidence>
<dbReference type="InterPro" id="IPR036629">
    <property type="entry name" value="YjbJ_sf"/>
</dbReference>